<dbReference type="PANTHER" id="PTHR31003">
    <property type="entry name" value="MYB FAMILY TRANSCRIPTION FACTOR"/>
    <property type="match status" value="1"/>
</dbReference>
<feature type="region of interest" description="Disordered" evidence="6">
    <location>
        <begin position="293"/>
        <end position="372"/>
    </location>
</feature>
<sequence>MEEPDAQEEFMGGLQPFSPSSNFLPRLITDFLDQILLIAGSTGDRASRIDDFVGRLQEEQRKISAFERELPLCVILMSGAIESLKEAADGVNSSLGGEPMLEEFIPLRRCREEDGGQEAVKSQEETDLKDKKNWMSSVQLWNGDDHQLRPSPQSPRLELQSTHCKQKQERKETKALKDMVNGTVASRKGSEMQLAEEQSNSGSGPALAPFVRMVSCGRLITGSARAAPSSPQKLRKQRRCWAPELHRQFVDALEKLGGSQAATPKQIRELMQVDGLTNDEVKSHLQKYRLHTQKLPTIKDSSPSNPPAVLGDMWTKHKNKCNESSRPGSNSQSRSPRGPFQFASNKSVTPFSRRVDCIKEDDENEKPGGNVA</sequence>
<protein>
    <recommendedName>
        <fullName evidence="7">HTH myb-type domain-containing protein</fullName>
    </recommendedName>
</protein>
<dbReference type="InterPro" id="IPR009057">
    <property type="entry name" value="Homeodomain-like_sf"/>
</dbReference>
<evidence type="ECO:0000313" key="9">
    <source>
        <dbReference type="Proteomes" id="UP001345219"/>
    </source>
</evidence>
<gene>
    <name evidence="8" type="ORF">SAY87_017788</name>
</gene>
<evidence type="ECO:0000259" key="7">
    <source>
        <dbReference type="PROSITE" id="PS51294"/>
    </source>
</evidence>
<dbReference type="InterPro" id="IPR001005">
    <property type="entry name" value="SANT/Myb"/>
</dbReference>
<dbReference type="EMBL" id="JAXIOK010000002">
    <property type="protein sequence ID" value="KAK4777601.1"/>
    <property type="molecule type" value="Genomic_DNA"/>
</dbReference>
<evidence type="ECO:0000313" key="8">
    <source>
        <dbReference type="EMBL" id="KAK4777601.1"/>
    </source>
</evidence>
<name>A0AAN7QUM1_9MYRT</name>
<dbReference type="InterPro" id="IPR058673">
    <property type="entry name" value="HHO5-like_N"/>
</dbReference>
<dbReference type="GO" id="GO:0005634">
    <property type="term" value="C:nucleus"/>
    <property type="evidence" value="ECO:0007669"/>
    <property type="project" value="UniProtKB-SubCell"/>
</dbReference>
<comment type="subcellular location">
    <subcellularLocation>
        <location evidence="1">Nucleus</location>
    </subcellularLocation>
</comment>
<dbReference type="GO" id="GO:0003677">
    <property type="term" value="F:DNA binding"/>
    <property type="evidence" value="ECO:0007669"/>
    <property type="project" value="UniProtKB-KW"/>
</dbReference>
<accession>A0AAN7QUM1</accession>
<dbReference type="Proteomes" id="UP001345219">
    <property type="component" value="Chromosome 14"/>
</dbReference>
<keyword evidence="3" id="KW-0238">DNA-binding</keyword>
<dbReference type="InterPro" id="IPR044787">
    <property type="entry name" value="HHO5-like"/>
</dbReference>
<evidence type="ECO:0000256" key="1">
    <source>
        <dbReference type="ARBA" id="ARBA00004123"/>
    </source>
</evidence>
<dbReference type="AlphaFoldDB" id="A0AAN7QUM1"/>
<comment type="caution">
    <text evidence="8">The sequence shown here is derived from an EMBL/GenBank/DDBJ whole genome shotgun (WGS) entry which is preliminary data.</text>
</comment>
<dbReference type="NCBIfam" id="TIGR01557">
    <property type="entry name" value="myb_SHAQKYF"/>
    <property type="match status" value="1"/>
</dbReference>
<keyword evidence="9" id="KW-1185">Reference proteome</keyword>
<keyword evidence="2" id="KW-0805">Transcription regulation</keyword>
<dbReference type="Gene3D" id="1.10.10.60">
    <property type="entry name" value="Homeodomain-like"/>
    <property type="match status" value="1"/>
</dbReference>
<dbReference type="FunFam" id="1.10.10.60:FF:000002">
    <property type="entry name" value="Myb family transcription factor"/>
    <property type="match status" value="1"/>
</dbReference>
<dbReference type="GO" id="GO:0003700">
    <property type="term" value="F:DNA-binding transcription factor activity"/>
    <property type="evidence" value="ECO:0007669"/>
    <property type="project" value="InterPro"/>
</dbReference>
<feature type="compositionally biased region" description="Low complexity" evidence="6">
    <location>
        <begin position="324"/>
        <end position="339"/>
    </location>
</feature>
<dbReference type="SUPFAM" id="SSF46689">
    <property type="entry name" value="Homeodomain-like"/>
    <property type="match status" value="1"/>
</dbReference>
<dbReference type="Pfam" id="PF26575">
    <property type="entry name" value="HHO5_N"/>
    <property type="match status" value="1"/>
</dbReference>
<dbReference type="Pfam" id="PF00249">
    <property type="entry name" value="Myb_DNA-binding"/>
    <property type="match status" value="1"/>
</dbReference>
<dbReference type="InterPro" id="IPR006447">
    <property type="entry name" value="Myb_dom_plants"/>
</dbReference>
<evidence type="ECO:0000256" key="5">
    <source>
        <dbReference type="ARBA" id="ARBA00023242"/>
    </source>
</evidence>
<evidence type="ECO:0000256" key="6">
    <source>
        <dbReference type="SAM" id="MobiDB-lite"/>
    </source>
</evidence>
<feature type="domain" description="HTH myb-type" evidence="7">
    <location>
        <begin position="233"/>
        <end position="293"/>
    </location>
</feature>
<proteinExistence type="predicted"/>
<dbReference type="InterPro" id="IPR017930">
    <property type="entry name" value="Myb_dom"/>
</dbReference>
<reference evidence="8 9" key="1">
    <citation type="journal article" date="2023" name="Hortic Res">
        <title>Pangenome of water caltrop reveals structural variations and asymmetric subgenome divergence after allopolyploidization.</title>
        <authorList>
            <person name="Zhang X."/>
            <person name="Chen Y."/>
            <person name="Wang L."/>
            <person name="Yuan Y."/>
            <person name="Fang M."/>
            <person name="Shi L."/>
            <person name="Lu R."/>
            <person name="Comes H.P."/>
            <person name="Ma Y."/>
            <person name="Chen Y."/>
            <person name="Huang G."/>
            <person name="Zhou Y."/>
            <person name="Zheng Z."/>
            <person name="Qiu Y."/>
        </authorList>
    </citation>
    <scope>NUCLEOTIDE SEQUENCE [LARGE SCALE GENOMIC DNA]</scope>
    <source>
        <tissue evidence="8">Roots</tissue>
    </source>
</reference>
<organism evidence="8 9">
    <name type="scientific">Trapa incisa</name>
    <dbReference type="NCBI Taxonomy" id="236973"/>
    <lineage>
        <taxon>Eukaryota</taxon>
        <taxon>Viridiplantae</taxon>
        <taxon>Streptophyta</taxon>
        <taxon>Embryophyta</taxon>
        <taxon>Tracheophyta</taxon>
        <taxon>Spermatophyta</taxon>
        <taxon>Magnoliopsida</taxon>
        <taxon>eudicotyledons</taxon>
        <taxon>Gunneridae</taxon>
        <taxon>Pentapetalae</taxon>
        <taxon>rosids</taxon>
        <taxon>malvids</taxon>
        <taxon>Myrtales</taxon>
        <taxon>Lythraceae</taxon>
        <taxon>Trapa</taxon>
    </lineage>
</organism>
<dbReference type="PROSITE" id="PS51294">
    <property type="entry name" value="HTH_MYB"/>
    <property type="match status" value="1"/>
</dbReference>
<dbReference type="PANTHER" id="PTHR31003:SF3">
    <property type="entry name" value="HOMEODOMAIN-LIKE SUPERFAMILY PROTEIN-RELATED"/>
    <property type="match status" value="1"/>
</dbReference>
<evidence type="ECO:0000256" key="2">
    <source>
        <dbReference type="ARBA" id="ARBA00023015"/>
    </source>
</evidence>
<evidence type="ECO:0000256" key="3">
    <source>
        <dbReference type="ARBA" id="ARBA00023125"/>
    </source>
</evidence>
<keyword evidence="4" id="KW-0804">Transcription</keyword>
<keyword evidence="5" id="KW-0539">Nucleus</keyword>
<evidence type="ECO:0000256" key="4">
    <source>
        <dbReference type="ARBA" id="ARBA00023163"/>
    </source>
</evidence>